<evidence type="ECO:0000259" key="6">
    <source>
        <dbReference type="Pfam" id="PF24981"/>
    </source>
</evidence>
<proteinExistence type="predicted"/>
<keyword evidence="4" id="KW-1133">Transmembrane helix</keyword>
<feature type="chain" id="PRO_5040215615" evidence="5">
    <location>
        <begin position="23"/>
        <end position="469"/>
    </location>
</feature>
<dbReference type="PANTHER" id="PTHR23244:SF471">
    <property type="entry name" value="GUANINE NUCLEOTIDE-BINDING PROTEIN SUBUNIT BETA 1-RELATED"/>
    <property type="match status" value="1"/>
</dbReference>
<keyword evidence="4" id="KW-0812">Transmembrane</keyword>
<dbReference type="InterPro" id="IPR015915">
    <property type="entry name" value="Kelch-typ_b-propeller"/>
</dbReference>
<feature type="region of interest" description="Disordered" evidence="3">
    <location>
        <begin position="345"/>
        <end position="390"/>
    </location>
</feature>
<evidence type="ECO:0000256" key="3">
    <source>
        <dbReference type="SAM" id="MobiDB-lite"/>
    </source>
</evidence>
<evidence type="ECO:0000313" key="8">
    <source>
        <dbReference type="Proteomes" id="UP000789831"/>
    </source>
</evidence>
<dbReference type="Gene3D" id="2.120.10.80">
    <property type="entry name" value="Kelch-type beta propeller"/>
    <property type="match status" value="2"/>
</dbReference>
<feature type="transmembrane region" description="Helical" evidence="4">
    <location>
        <begin position="394"/>
        <end position="416"/>
    </location>
</feature>
<evidence type="ECO:0000256" key="4">
    <source>
        <dbReference type="SAM" id="Phobius"/>
    </source>
</evidence>
<dbReference type="Proteomes" id="UP000789831">
    <property type="component" value="Unassembled WGS sequence"/>
</dbReference>
<name>A0A9N9DE30_9GLOM</name>
<feature type="signal peptide" evidence="5">
    <location>
        <begin position="1"/>
        <end position="22"/>
    </location>
</feature>
<feature type="compositionally biased region" description="Low complexity" evidence="3">
    <location>
        <begin position="366"/>
        <end position="382"/>
    </location>
</feature>
<keyword evidence="1" id="KW-0880">Kelch repeat</keyword>
<keyword evidence="4" id="KW-0472">Membrane</keyword>
<evidence type="ECO:0000256" key="2">
    <source>
        <dbReference type="ARBA" id="ARBA00022737"/>
    </source>
</evidence>
<reference evidence="7" key="1">
    <citation type="submission" date="2021-06" db="EMBL/GenBank/DDBJ databases">
        <authorList>
            <person name="Kallberg Y."/>
            <person name="Tangrot J."/>
            <person name="Rosling A."/>
        </authorList>
    </citation>
    <scope>NUCLEOTIDE SEQUENCE</scope>
    <source>
        <strain evidence="7">MT106</strain>
    </source>
</reference>
<dbReference type="SUPFAM" id="SSF117281">
    <property type="entry name" value="Kelch motif"/>
    <property type="match status" value="1"/>
</dbReference>
<organism evidence="7 8">
    <name type="scientific">Ambispora gerdemannii</name>
    <dbReference type="NCBI Taxonomy" id="144530"/>
    <lineage>
        <taxon>Eukaryota</taxon>
        <taxon>Fungi</taxon>
        <taxon>Fungi incertae sedis</taxon>
        <taxon>Mucoromycota</taxon>
        <taxon>Glomeromycotina</taxon>
        <taxon>Glomeromycetes</taxon>
        <taxon>Archaeosporales</taxon>
        <taxon>Ambisporaceae</taxon>
        <taxon>Ambispora</taxon>
    </lineage>
</organism>
<keyword evidence="2" id="KW-0677">Repeat</keyword>
<accession>A0A9N9DE30</accession>
<keyword evidence="8" id="KW-1185">Reference proteome</keyword>
<dbReference type="EMBL" id="CAJVPL010003410">
    <property type="protein sequence ID" value="CAG8632192.1"/>
    <property type="molecule type" value="Genomic_DNA"/>
</dbReference>
<gene>
    <name evidence="7" type="ORF">AGERDE_LOCUS10580</name>
</gene>
<comment type="caution">
    <text evidence="7">The sequence shown here is derived from an EMBL/GenBank/DDBJ whole genome shotgun (WGS) entry which is preliminary data.</text>
</comment>
<evidence type="ECO:0000256" key="1">
    <source>
        <dbReference type="ARBA" id="ARBA00022441"/>
    </source>
</evidence>
<evidence type="ECO:0000313" key="7">
    <source>
        <dbReference type="EMBL" id="CAG8632192.1"/>
    </source>
</evidence>
<sequence>MQLRNTFFFLLAIISVGVIVECAEYTPDPRYDNTASLIGNKIYYFGGTNNKAAYNDFFFWDLENAFKSNSTAFELEQSLDDSIPSMYNPTYVVGGENNSTIFLFGGWVGESNFILSQTIYKINVKPGNTTWSLSNHVEDNDIWPDARSSAAAVIDNQGRIYIWGGRMNVDRRMYVYDTINDVWSNPSNSTVSRFNYTATLLGDGRILYIGGSNYSTLKPIDLTQILIYDTESHQWSYETATSNSNKLPFRDGHTAVLSPDGRTIIIYGGLNIDSKTALLLLDTKSFNFSYPRVNAGPNPVPAFHTGTLYKNYMIVSFGLRNGRASSDVNILDISNSSDYKWLAGPGYSPSDSSPNNPPSNPNTGFNVTNESNNTNTSTYSTKETSEKNPSKGTIIGITLGVFASLFILGGLAIVWYRRRRNLPTLPIFDQGHFSEMQEIPMSNYHEKDHEEVKNDASQNSNRIVTDILL</sequence>
<dbReference type="Pfam" id="PF24981">
    <property type="entry name" value="Beta-prop_ATRN-LZTR1"/>
    <property type="match status" value="1"/>
</dbReference>
<keyword evidence="5" id="KW-0732">Signal</keyword>
<protein>
    <submittedName>
        <fullName evidence="7">3586_t:CDS:1</fullName>
    </submittedName>
</protein>
<dbReference type="PANTHER" id="PTHR23244">
    <property type="entry name" value="KELCH REPEAT DOMAIN"/>
    <property type="match status" value="1"/>
</dbReference>
<dbReference type="AlphaFoldDB" id="A0A9N9DE30"/>
<feature type="domain" description="Attractin/MKLN-like beta-propeller" evidence="6">
    <location>
        <begin position="24"/>
        <end position="271"/>
    </location>
</feature>
<dbReference type="InterPro" id="IPR056737">
    <property type="entry name" value="Beta-prop_ATRN-MKLN-like"/>
</dbReference>
<evidence type="ECO:0000256" key="5">
    <source>
        <dbReference type="SAM" id="SignalP"/>
    </source>
</evidence>
<dbReference type="OrthoDB" id="432528at2759"/>